<proteinExistence type="predicted"/>
<evidence type="ECO:0000313" key="1">
    <source>
        <dbReference type="EMBL" id="MBX70676.1"/>
    </source>
</evidence>
<organism evidence="1">
    <name type="scientific">Rhizophora mucronata</name>
    <name type="common">Asiatic mangrove</name>
    <dbReference type="NCBI Taxonomy" id="61149"/>
    <lineage>
        <taxon>Eukaryota</taxon>
        <taxon>Viridiplantae</taxon>
        <taxon>Streptophyta</taxon>
        <taxon>Embryophyta</taxon>
        <taxon>Tracheophyta</taxon>
        <taxon>Spermatophyta</taxon>
        <taxon>Magnoliopsida</taxon>
        <taxon>eudicotyledons</taxon>
        <taxon>Gunneridae</taxon>
        <taxon>Pentapetalae</taxon>
        <taxon>rosids</taxon>
        <taxon>fabids</taxon>
        <taxon>Malpighiales</taxon>
        <taxon>Rhizophoraceae</taxon>
        <taxon>Rhizophora</taxon>
    </lineage>
</organism>
<dbReference type="EMBL" id="GGEC01090192">
    <property type="protein sequence ID" value="MBX70676.1"/>
    <property type="molecule type" value="Transcribed_RNA"/>
</dbReference>
<accession>A0A2P2QUJ8</accession>
<reference evidence="1" key="1">
    <citation type="submission" date="2018-02" db="EMBL/GenBank/DDBJ databases">
        <title>Rhizophora mucronata_Transcriptome.</title>
        <authorList>
            <person name="Meera S.P."/>
            <person name="Sreeshan A."/>
            <person name="Augustine A."/>
        </authorList>
    </citation>
    <scope>NUCLEOTIDE SEQUENCE</scope>
    <source>
        <tissue evidence="1">Leaf</tissue>
    </source>
</reference>
<sequence length="21" mass="2442">MYATLFLFSQGGYFHLKMSSL</sequence>
<dbReference type="AlphaFoldDB" id="A0A2P2QUJ8"/>
<name>A0A2P2QUJ8_RHIMU</name>
<protein>
    <submittedName>
        <fullName evidence="1">Uncharacterized protein</fullName>
    </submittedName>
</protein>